<protein>
    <recommendedName>
        <fullName evidence="4">UsfY protein</fullName>
    </recommendedName>
</protein>
<dbReference type="Proteomes" id="UP001651690">
    <property type="component" value="Unassembled WGS sequence"/>
</dbReference>
<gene>
    <name evidence="2" type="ORF">NM203_00550</name>
</gene>
<feature type="transmembrane region" description="Helical" evidence="1">
    <location>
        <begin position="56"/>
        <end position="73"/>
    </location>
</feature>
<evidence type="ECO:0000313" key="2">
    <source>
        <dbReference type="EMBL" id="MCP9270666.1"/>
    </source>
</evidence>
<reference evidence="2 3" key="1">
    <citation type="submission" date="2022-06" db="EMBL/GenBank/DDBJ databases">
        <title>Mycolicibacterium sp. CAU 1645 isolated from seawater.</title>
        <authorList>
            <person name="Kim W."/>
        </authorList>
    </citation>
    <scope>NUCLEOTIDE SEQUENCE [LARGE SCALE GENOMIC DNA]</scope>
    <source>
        <strain evidence="2 3">CAU 1645</strain>
    </source>
</reference>
<keyword evidence="1" id="KW-0812">Transmembrane</keyword>
<keyword evidence="1" id="KW-0472">Membrane</keyword>
<organism evidence="2 3">
    <name type="scientific">Mycolicibacterium arenosum</name>
    <dbReference type="NCBI Taxonomy" id="2952157"/>
    <lineage>
        <taxon>Bacteria</taxon>
        <taxon>Bacillati</taxon>
        <taxon>Actinomycetota</taxon>
        <taxon>Actinomycetes</taxon>
        <taxon>Mycobacteriales</taxon>
        <taxon>Mycobacteriaceae</taxon>
        <taxon>Mycolicibacterium</taxon>
    </lineage>
</organism>
<evidence type="ECO:0000313" key="3">
    <source>
        <dbReference type="Proteomes" id="UP001651690"/>
    </source>
</evidence>
<dbReference type="EMBL" id="JANDBD010000001">
    <property type="protein sequence ID" value="MCP9270666.1"/>
    <property type="molecule type" value="Genomic_DNA"/>
</dbReference>
<evidence type="ECO:0008006" key="4">
    <source>
        <dbReference type="Google" id="ProtNLM"/>
    </source>
</evidence>
<dbReference type="RefSeq" id="WP_255057641.1">
    <property type="nucleotide sequence ID" value="NZ_JANDBD010000001.1"/>
</dbReference>
<name>A0ABT1LUT9_9MYCO</name>
<comment type="caution">
    <text evidence="2">The sequence shown here is derived from an EMBL/GenBank/DDBJ whole genome shotgun (WGS) entry which is preliminary data.</text>
</comment>
<sequence length="74" mass="7508">MLGSQDGRVEQVRTDLPSAAHGSISGHKVLMGVLLLLIAVAAISGVVFALSTGQPTVAFVIGLVAVAFFSRVGC</sequence>
<keyword evidence="1" id="KW-1133">Transmembrane helix</keyword>
<feature type="transmembrane region" description="Helical" evidence="1">
    <location>
        <begin position="29"/>
        <end position="50"/>
    </location>
</feature>
<keyword evidence="3" id="KW-1185">Reference proteome</keyword>
<evidence type="ECO:0000256" key="1">
    <source>
        <dbReference type="SAM" id="Phobius"/>
    </source>
</evidence>
<accession>A0ABT1LUT9</accession>
<proteinExistence type="predicted"/>